<dbReference type="InterPro" id="IPR011011">
    <property type="entry name" value="Znf_FYVE_PHD"/>
</dbReference>
<feature type="non-terminal residue" evidence="1">
    <location>
        <position position="155"/>
    </location>
</feature>
<evidence type="ECO:0000313" key="1">
    <source>
        <dbReference type="EMBL" id="WAR07604.1"/>
    </source>
</evidence>
<accession>A0ABY7EEP1</accession>
<evidence type="ECO:0008006" key="3">
    <source>
        <dbReference type="Google" id="ProtNLM"/>
    </source>
</evidence>
<evidence type="ECO:0000313" key="2">
    <source>
        <dbReference type="Proteomes" id="UP001164746"/>
    </source>
</evidence>
<organism evidence="1 2">
    <name type="scientific">Mya arenaria</name>
    <name type="common">Soft-shell clam</name>
    <dbReference type="NCBI Taxonomy" id="6604"/>
    <lineage>
        <taxon>Eukaryota</taxon>
        <taxon>Metazoa</taxon>
        <taxon>Spiralia</taxon>
        <taxon>Lophotrochozoa</taxon>
        <taxon>Mollusca</taxon>
        <taxon>Bivalvia</taxon>
        <taxon>Autobranchia</taxon>
        <taxon>Heteroconchia</taxon>
        <taxon>Euheterodonta</taxon>
        <taxon>Imparidentia</taxon>
        <taxon>Neoheterodontei</taxon>
        <taxon>Myida</taxon>
        <taxon>Myoidea</taxon>
        <taxon>Myidae</taxon>
        <taxon>Mya</taxon>
    </lineage>
</organism>
<keyword evidence="2" id="KW-1185">Reference proteome</keyword>
<gene>
    <name evidence="1" type="ORF">MAR_017562</name>
</gene>
<dbReference type="EMBL" id="CP111017">
    <property type="protein sequence ID" value="WAR07604.1"/>
    <property type="molecule type" value="Genomic_DNA"/>
</dbReference>
<dbReference type="SUPFAM" id="SSF57903">
    <property type="entry name" value="FYVE/PHD zinc finger"/>
    <property type="match status" value="1"/>
</dbReference>
<proteinExistence type="predicted"/>
<name>A0ABY7EEP1_MYAAR</name>
<protein>
    <recommendedName>
        <fullName evidence="3">Zinc finger PHD-type domain-containing protein</fullName>
    </recommendedName>
</protein>
<dbReference type="Proteomes" id="UP001164746">
    <property type="component" value="Chromosome 6"/>
</dbReference>
<sequence length="155" mass="17576">VFQLQYGNIYRQYWECDKCGLRLHPGCIGRDPDETPADSSTTFWCEACLTAVVKVWPVDNFKEFIESGGVSDDEGYIIDATVILSLMHAGQTRWLQRHEAFLRCRNLPYSRYYGANVFSGDHSAVGYQEADSRLKEAESTSNRAMLAGLVPRHCK</sequence>
<reference evidence="1" key="1">
    <citation type="submission" date="2022-11" db="EMBL/GenBank/DDBJ databases">
        <title>Centuries of genome instability and evolution in soft-shell clam transmissible cancer (bioRxiv).</title>
        <authorList>
            <person name="Hart S.F.M."/>
            <person name="Yonemitsu M.A."/>
            <person name="Giersch R.M."/>
            <person name="Beal B.F."/>
            <person name="Arriagada G."/>
            <person name="Davis B.W."/>
            <person name="Ostrander E.A."/>
            <person name="Goff S.P."/>
            <person name="Metzger M.J."/>
        </authorList>
    </citation>
    <scope>NUCLEOTIDE SEQUENCE</scope>
    <source>
        <strain evidence="1">MELC-2E11</strain>
        <tissue evidence="1">Siphon/mantle</tissue>
    </source>
</reference>